<keyword evidence="1" id="KW-0812">Transmembrane</keyword>
<protein>
    <submittedName>
        <fullName evidence="2">Uncharacterized protein</fullName>
    </submittedName>
</protein>
<feature type="transmembrane region" description="Helical" evidence="1">
    <location>
        <begin position="136"/>
        <end position="154"/>
    </location>
</feature>
<feature type="transmembrane region" description="Helical" evidence="1">
    <location>
        <begin position="50"/>
        <end position="73"/>
    </location>
</feature>
<keyword evidence="1" id="KW-0472">Membrane</keyword>
<organism evidence="2 3">
    <name type="scientific">Sediminibacterium roseum</name>
    <dbReference type="NCBI Taxonomy" id="1978412"/>
    <lineage>
        <taxon>Bacteria</taxon>
        <taxon>Pseudomonadati</taxon>
        <taxon>Bacteroidota</taxon>
        <taxon>Chitinophagia</taxon>
        <taxon>Chitinophagales</taxon>
        <taxon>Chitinophagaceae</taxon>
        <taxon>Sediminibacterium</taxon>
    </lineage>
</organism>
<keyword evidence="1" id="KW-1133">Transmembrane helix</keyword>
<accession>A0ABW9ZWK8</accession>
<proteinExistence type="predicted"/>
<feature type="transmembrane region" description="Helical" evidence="1">
    <location>
        <begin position="160"/>
        <end position="179"/>
    </location>
</feature>
<sequence>MEDLELKNLWFSYEKKLADAQLLNAQSWALNLRCFAEIQQKKAASKLRALAIHNVFAVLLGIVWVLFLGVLVWGNGFVNPYFCVSVAAIALFSLYAVIVYIRHTAIINSIDYNESVVAAQEKLARLQTSTFRSIRVLWLQMPFYTTFWWSPEFISTGASFWLISFPITLLFVVLAVYLYRNLRVENMHKKWVRAIMMAGPELRNVVRSMAFLEEIELLRKDV</sequence>
<dbReference type="Proteomes" id="UP000753802">
    <property type="component" value="Unassembled WGS sequence"/>
</dbReference>
<feature type="transmembrane region" description="Helical" evidence="1">
    <location>
        <begin position="79"/>
        <end position="101"/>
    </location>
</feature>
<comment type="caution">
    <text evidence="2">The sequence shown here is derived from an EMBL/GenBank/DDBJ whole genome shotgun (WGS) entry which is preliminary data.</text>
</comment>
<gene>
    <name evidence="2" type="ORF">GWC95_12435</name>
</gene>
<dbReference type="RefSeq" id="WP_161819051.1">
    <property type="nucleotide sequence ID" value="NZ_JAACJS010000015.1"/>
</dbReference>
<evidence type="ECO:0000313" key="3">
    <source>
        <dbReference type="Proteomes" id="UP000753802"/>
    </source>
</evidence>
<keyword evidence="3" id="KW-1185">Reference proteome</keyword>
<reference evidence="2 3" key="1">
    <citation type="submission" date="2020-01" db="EMBL/GenBank/DDBJ databases">
        <title>Genome analysis.</title>
        <authorList>
            <person name="Wu S."/>
            <person name="Wang G."/>
        </authorList>
    </citation>
    <scope>NUCLEOTIDE SEQUENCE [LARGE SCALE GENOMIC DNA]</scope>
    <source>
        <strain evidence="2 3">SYL130</strain>
    </source>
</reference>
<dbReference type="EMBL" id="JAACJS010000015">
    <property type="protein sequence ID" value="NCI50737.1"/>
    <property type="molecule type" value="Genomic_DNA"/>
</dbReference>
<evidence type="ECO:0000256" key="1">
    <source>
        <dbReference type="SAM" id="Phobius"/>
    </source>
</evidence>
<evidence type="ECO:0000313" key="2">
    <source>
        <dbReference type="EMBL" id="NCI50737.1"/>
    </source>
</evidence>
<name>A0ABW9ZWK8_9BACT</name>